<sequence>MEPVSSTCCCLLLLGLAALIPPGCPLPWEALKRPIRAIHAQLPVSSFHINSTIMSRYAITRVRAVLNNPHAEAQAAAFDLDLPSTAFISNFSITVNGRVHVAEVKEKQEAKQLYEAARRRGQTAAHVGTRYRDMEKFQVWASVLPSGTVTFELSYEELLQRQQGQYQQALSIRPGAVVTDLAVNIQVAEPAGLAYLRVLPLRTSRLLTNAISGDADLPPSTRVEKGPHCAQVVFTPTREEQVTFSSTGIAADFVLQYDVAMPDVAGDLQLYDGYFVHFFAPRGLPPIRKHVVFVIDISGSMAGTKMEQTKQAMQVILGDLHLEDLFNIVAFSEVAHVWQPSGSVPPSAAHLHAAIDYVNQLEAKGWTDIHQALLTAASLFPLPSSSSLAPQHFPLLLFLTDGEATAGVTSAPRILAAARQALGGATVALFGLAFGADADFGLLHHLALDNRGLAQRVHEDTDATLQLAGFYNTVAAPLLADVALSYLPAGVSQPASHALFPHYFQGAELVVAGRVPPEASELQVGATGIGRLGPVALETQAAGGNLTQPLGCSAGPSNVGSFVRRLWAYFTVQKLLEARVRADDAGARRLLAQKATSLALDYGFVTPVTSLVVVMPEEDKEGEAPAPTLVTRKAHNPSLVATVARDLSVATVTPNPSSVSSNPSLVASLALAPSSMAPVLGGISVPTDSGQVPTEEPDPIVPRPGTPTAPSPLGMNETQMSRKKSGPFSWPTAQPWAEARGSGDTIIRLLPPDTELAVPEDTDGRFEESLDPPPIYSVMVANREAGAPDDEDVAAQARFFTFSSSVDGDPHFVAQLPGAAAPLCFTLDGHAGDTLDLLTDPQSGLTRDHLGFYVSDGRGLSPRAHGLLGRILPLPQDLGWTPPPPAPI</sequence>
<dbReference type="PANTHER" id="PTHR10338">
    <property type="entry name" value="INTER-ALPHA-TRYPSIN INHIBITOR HEAVY CHAIN FAMILY MEMBER"/>
    <property type="match status" value="1"/>
</dbReference>
<feature type="domain" description="VIT" evidence="4">
    <location>
        <begin position="28"/>
        <end position="157"/>
    </location>
</feature>
<name>A0A151M7H4_ALLMI</name>
<feature type="region of interest" description="Disordered" evidence="1">
    <location>
        <begin position="682"/>
        <end position="729"/>
    </location>
</feature>
<dbReference type="InterPro" id="IPR036465">
    <property type="entry name" value="vWFA_dom_sf"/>
</dbReference>
<gene>
    <name evidence="5" type="primary">ITIH6-1</name>
    <name evidence="5" type="ORF">Y1Q_0020313</name>
</gene>
<dbReference type="Gene3D" id="3.40.50.410">
    <property type="entry name" value="von Willebrand factor, type A domain"/>
    <property type="match status" value="1"/>
</dbReference>
<evidence type="ECO:0000313" key="5">
    <source>
        <dbReference type="EMBL" id="KYO20421.1"/>
    </source>
</evidence>
<keyword evidence="2" id="KW-0732">Signal</keyword>
<dbReference type="Pfam" id="PF08487">
    <property type="entry name" value="VIT"/>
    <property type="match status" value="1"/>
</dbReference>
<feature type="chain" id="PRO_5007584840" evidence="2">
    <location>
        <begin position="26"/>
        <end position="888"/>
    </location>
</feature>
<dbReference type="PANTHER" id="PTHR10338:SF155">
    <property type="entry name" value="INTER-ALPHA-TRYPSIN INHIBITOR HEAVY CHAIN H6"/>
    <property type="match status" value="1"/>
</dbReference>
<protein>
    <submittedName>
        <fullName evidence="5">Inter-alpha-trypsin inhibitor heavy chain H6 isoform B</fullName>
    </submittedName>
</protein>
<dbReference type="AlphaFoldDB" id="A0A151M7H4"/>
<dbReference type="PROSITE" id="PS51468">
    <property type="entry name" value="VIT"/>
    <property type="match status" value="1"/>
</dbReference>
<dbReference type="InterPro" id="IPR050934">
    <property type="entry name" value="ITIH"/>
</dbReference>
<reference evidence="5 6" key="1">
    <citation type="journal article" date="2012" name="Genome Biol.">
        <title>Sequencing three crocodilian genomes to illuminate the evolution of archosaurs and amniotes.</title>
        <authorList>
            <person name="St John J.A."/>
            <person name="Braun E.L."/>
            <person name="Isberg S.R."/>
            <person name="Miles L.G."/>
            <person name="Chong A.Y."/>
            <person name="Gongora J."/>
            <person name="Dalzell P."/>
            <person name="Moran C."/>
            <person name="Bed'hom B."/>
            <person name="Abzhanov A."/>
            <person name="Burgess S.C."/>
            <person name="Cooksey A.M."/>
            <person name="Castoe T.A."/>
            <person name="Crawford N.G."/>
            <person name="Densmore L.D."/>
            <person name="Drew J.C."/>
            <person name="Edwards S.V."/>
            <person name="Faircloth B.C."/>
            <person name="Fujita M.K."/>
            <person name="Greenwold M.J."/>
            <person name="Hoffmann F.G."/>
            <person name="Howard J.M."/>
            <person name="Iguchi T."/>
            <person name="Janes D.E."/>
            <person name="Khan S.Y."/>
            <person name="Kohno S."/>
            <person name="de Koning A.J."/>
            <person name="Lance S.L."/>
            <person name="McCarthy F.M."/>
            <person name="McCormack J.E."/>
            <person name="Merchant M.E."/>
            <person name="Peterson D.G."/>
            <person name="Pollock D.D."/>
            <person name="Pourmand N."/>
            <person name="Raney B.J."/>
            <person name="Roessler K.A."/>
            <person name="Sanford J.R."/>
            <person name="Sawyer R.H."/>
            <person name="Schmidt C.J."/>
            <person name="Triplett E.W."/>
            <person name="Tuberville T.D."/>
            <person name="Venegas-Anaya M."/>
            <person name="Howard J.T."/>
            <person name="Jarvis E.D."/>
            <person name="Guillette L.J.Jr."/>
            <person name="Glenn T.C."/>
            <person name="Green R.E."/>
            <person name="Ray D.A."/>
        </authorList>
    </citation>
    <scope>NUCLEOTIDE SEQUENCE [LARGE SCALE GENOMIC DNA]</scope>
    <source>
        <strain evidence="5">KSC_2009_1</strain>
    </source>
</reference>
<feature type="domain" description="VWFA" evidence="3">
    <location>
        <begin position="290"/>
        <end position="474"/>
    </location>
</feature>
<dbReference type="EMBL" id="AKHW03006417">
    <property type="protein sequence ID" value="KYO20421.1"/>
    <property type="molecule type" value="Genomic_DNA"/>
</dbReference>
<keyword evidence="6" id="KW-1185">Reference proteome</keyword>
<evidence type="ECO:0000256" key="2">
    <source>
        <dbReference type="SAM" id="SignalP"/>
    </source>
</evidence>
<dbReference type="SUPFAM" id="SSF53300">
    <property type="entry name" value="vWA-like"/>
    <property type="match status" value="1"/>
</dbReference>
<evidence type="ECO:0000313" key="6">
    <source>
        <dbReference type="Proteomes" id="UP000050525"/>
    </source>
</evidence>
<feature type="signal peptide" evidence="2">
    <location>
        <begin position="1"/>
        <end position="25"/>
    </location>
</feature>
<evidence type="ECO:0000256" key="1">
    <source>
        <dbReference type="SAM" id="MobiDB-lite"/>
    </source>
</evidence>
<dbReference type="SMART" id="SM00327">
    <property type="entry name" value="VWA"/>
    <property type="match status" value="1"/>
</dbReference>
<dbReference type="STRING" id="8496.A0A151M7H4"/>
<dbReference type="InterPro" id="IPR002035">
    <property type="entry name" value="VWF_A"/>
</dbReference>
<evidence type="ECO:0000259" key="3">
    <source>
        <dbReference type="PROSITE" id="PS50234"/>
    </source>
</evidence>
<organism evidence="5 6">
    <name type="scientific">Alligator mississippiensis</name>
    <name type="common">American alligator</name>
    <dbReference type="NCBI Taxonomy" id="8496"/>
    <lineage>
        <taxon>Eukaryota</taxon>
        <taxon>Metazoa</taxon>
        <taxon>Chordata</taxon>
        <taxon>Craniata</taxon>
        <taxon>Vertebrata</taxon>
        <taxon>Euteleostomi</taxon>
        <taxon>Archelosauria</taxon>
        <taxon>Archosauria</taxon>
        <taxon>Crocodylia</taxon>
        <taxon>Alligatoridae</taxon>
        <taxon>Alligatorinae</taxon>
        <taxon>Alligator</taxon>
    </lineage>
</organism>
<evidence type="ECO:0000259" key="4">
    <source>
        <dbReference type="PROSITE" id="PS51468"/>
    </source>
</evidence>
<comment type="caution">
    <text evidence="5">The sequence shown here is derived from an EMBL/GenBank/DDBJ whole genome shotgun (WGS) entry which is preliminary data.</text>
</comment>
<feature type="compositionally biased region" description="Pro residues" evidence="1">
    <location>
        <begin position="699"/>
        <end position="710"/>
    </location>
</feature>
<dbReference type="Proteomes" id="UP000050525">
    <property type="component" value="Unassembled WGS sequence"/>
</dbReference>
<proteinExistence type="predicted"/>
<accession>A0A151M7H4</accession>
<dbReference type="PROSITE" id="PS50234">
    <property type="entry name" value="VWFA"/>
    <property type="match status" value="1"/>
</dbReference>
<dbReference type="Pfam" id="PF00092">
    <property type="entry name" value="VWA"/>
    <property type="match status" value="1"/>
</dbReference>
<dbReference type="eggNOG" id="ENOG502QPS2">
    <property type="taxonomic scope" value="Eukaryota"/>
</dbReference>
<dbReference type="SMART" id="SM00609">
    <property type="entry name" value="VIT"/>
    <property type="match status" value="1"/>
</dbReference>
<dbReference type="InterPro" id="IPR013694">
    <property type="entry name" value="VIT"/>
</dbReference>